<proteinExistence type="predicted"/>
<feature type="compositionally biased region" description="Pro residues" evidence="1">
    <location>
        <begin position="60"/>
        <end position="70"/>
    </location>
</feature>
<dbReference type="RefSeq" id="WP_145055999.1">
    <property type="nucleotide sequence ID" value="NZ_CP036433.1"/>
</dbReference>
<feature type="signal peptide" evidence="2">
    <location>
        <begin position="1"/>
        <end position="26"/>
    </location>
</feature>
<organism evidence="4 5">
    <name type="scientific">Lignipirellula cremea</name>
    <dbReference type="NCBI Taxonomy" id="2528010"/>
    <lineage>
        <taxon>Bacteria</taxon>
        <taxon>Pseudomonadati</taxon>
        <taxon>Planctomycetota</taxon>
        <taxon>Planctomycetia</taxon>
        <taxon>Pirellulales</taxon>
        <taxon>Pirellulaceae</taxon>
        <taxon>Lignipirellula</taxon>
    </lineage>
</organism>
<evidence type="ECO:0000313" key="4">
    <source>
        <dbReference type="EMBL" id="QDU97213.1"/>
    </source>
</evidence>
<feature type="region of interest" description="Disordered" evidence="1">
    <location>
        <begin position="39"/>
        <end position="98"/>
    </location>
</feature>
<feature type="chain" id="PRO_5022127459" description="Alginate export domain-containing protein" evidence="2">
    <location>
        <begin position="27"/>
        <end position="556"/>
    </location>
</feature>
<dbReference type="KEGG" id="lcre:Pla8534_50580"/>
<evidence type="ECO:0000259" key="3">
    <source>
        <dbReference type="Pfam" id="PF13372"/>
    </source>
</evidence>
<protein>
    <recommendedName>
        <fullName evidence="3">Alginate export domain-containing protein</fullName>
    </recommendedName>
</protein>
<name>A0A518DZF2_9BACT</name>
<sequence precursor="true">MSIQKPWLAILASAALLLDLHAAAQAQSIYFLQQGSSVDSLQDDRSQRAQSEPSPSDLPVIPPEPAPRPVPSLSDDATAGDAAGSVATPPATSDPPATIARPAVAAPRILQPATACKPPGNPCANSHKGLFYDNDFSYLENPAYNGDCLGDHWKRLVVGPHCSKLDIGGQFRLRYHHERGMGQQVGATRFQGTDNDFLLERLRLYANYEANDYFRFYAEGIFADVTKDAAYVPRPIDQNHGDLLNAFVDVKLTDTLTGRVGRQELLYGNQRLVSPLDWANTRRTFEGAKLMYREDDWAIDGFFTHFVPVLPNDFDQADYEQPFYGMYASWAGIENNTIDFYYLGYDNQHAATATPAASDFSLHTFGARLNGSRGDWLYEAEGGFQLGRQSGLGVDQSAQFATVGLGRRISDHPWKPTLWCYYDYASGDTPGGDWNRYNQLFPLAHKYLGFIDAVQRSNIESPNILLTMNPHPKVNVLFWYYHFMSNQASDIVPANGGTSAQSRFSSDLGDELDIIVQYNLNARANMLFGYSHFWAGNKIQAPEDADFFYTQLQIDF</sequence>
<gene>
    <name evidence="4" type="ORF">Pla8534_50580</name>
</gene>
<dbReference type="Pfam" id="PF13372">
    <property type="entry name" value="Alginate_exp"/>
    <property type="match status" value="1"/>
</dbReference>
<dbReference type="InterPro" id="IPR025388">
    <property type="entry name" value="Alginate_export_dom"/>
</dbReference>
<feature type="domain" description="Alginate export" evidence="3">
    <location>
        <begin position="165"/>
        <end position="545"/>
    </location>
</feature>
<dbReference type="InterPro" id="IPR053728">
    <property type="entry name" value="Alginate_Permeability_Chnl"/>
</dbReference>
<evidence type="ECO:0000313" key="5">
    <source>
        <dbReference type="Proteomes" id="UP000317648"/>
    </source>
</evidence>
<dbReference type="EMBL" id="CP036433">
    <property type="protein sequence ID" value="QDU97213.1"/>
    <property type="molecule type" value="Genomic_DNA"/>
</dbReference>
<dbReference type="Proteomes" id="UP000317648">
    <property type="component" value="Chromosome"/>
</dbReference>
<evidence type="ECO:0000256" key="2">
    <source>
        <dbReference type="SAM" id="SignalP"/>
    </source>
</evidence>
<keyword evidence="5" id="KW-1185">Reference proteome</keyword>
<reference evidence="4 5" key="1">
    <citation type="submission" date="2019-02" db="EMBL/GenBank/DDBJ databases">
        <title>Deep-cultivation of Planctomycetes and their phenomic and genomic characterization uncovers novel biology.</title>
        <authorList>
            <person name="Wiegand S."/>
            <person name="Jogler M."/>
            <person name="Boedeker C."/>
            <person name="Pinto D."/>
            <person name="Vollmers J."/>
            <person name="Rivas-Marin E."/>
            <person name="Kohn T."/>
            <person name="Peeters S.H."/>
            <person name="Heuer A."/>
            <person name="Rast P."/>
            <person name="Oberbeckmann S."/>
            <person name="Bunk B."/>
            <person name="Jeske O."/>
            <person name="Meyerdierks A."/>
            <person name="Storesund J.E."/>
            <person name="Kallscheuer N."/>
            <person name="Luecker S."/>
            <person name="Lage O.M."/>
            <person name="Pohl T."/>
            <person name="Merkel B.J."/>
            <person name="Hornburger P."/>
            <person name="Mueller R.-W."/>
            <person name="Bruemmer F."/>
            <person name="Labrenz M."/>
            <person name="Spormann A.M."/>
            <person name="Op den Camp H."/>
            <person name="Overmann J."/>
            <person name="Amann R."/>
            <person name="Jetten M.S.M."/>
            <person name="Mascher T."/>
            <person name="Medema M.H."/>
            <person name="Devos D.P."/>
            <person name="Kaster A.-K."/>
            <person name="Ovreas L."/>
            <person name="Rohde M."/>
            <person name="Galperin M.Y."/>
            <person name="Jogler C."/>
        </authorList>
    </citation>
    <scope>NUCLEOTIDE SEQUENCE [LARGE SCALE GENOMIC DNA]</scope>
    <source>
        <strain evidence="4 5">Pla85_3_4</strain>
    </source>
</reference>
<accession>A0A518DZF2</accession>
<dbReference type="AlphaFoldDB" id="A0A518DZF2"/>
<dbReference type="Gene3D" id="2.40.160.100">
    <property type="match status" value="1"/>
</dbReference>
<evidence type="ECO:0000256" key="1">
    <source>
        <dbReference type="SAM" id="MobiDB-lite"/>
    </source>
</evidence>
<dbReference type="OrthoDB" id="311329at2"/>
<keyword evidence="2" id="KW-0732">Signal</keyword>
<feature type="compositionally biased region" description="Low complexity" evidence="1">
    <location>
        <begin position="74"/>
        <end position="98"/>
    </location>
</feature>